<dbReference type="InterPro" id="IPR036890">
    <property type="entry name" value="HATPase_C_sf"/>
</dbReference>
<evidence type="ECO:0000259" key="3">
    <source>
        <dbReference type="Pfam" id="PF13239"/>
    </source>
</evidence>
<feature type="transmembrane region" description="Helical" evidence="1">
    <location>
        <begin position="82"/>
        <end position="104"/>
    </location>
</feature>
<evidence type="ECO:0000313" key="5">
    <source>
        <dbReference type="Proteomes" id="UP001254488"/>
    </source>
</evidence>
<dbReference type="Pfam" id="PF06580">
    <property type="entry name" value="His_kinase"/>
    <property type="match status" value="1"/>
</dbReference>
<organism evidence="4 5">
    <name type="scientific">Patiriisocius hiemis</name>
    <dbReference type="NCBI Taxonomy" id="3075604"/>
    <lineage>
        <taxon>Bacteria</taxon>
        <taxon>Pseudomonadati</taxon>
        <taxon>Bacteroidota</taxon>
        <taxon>Flavobacteriia</taxon>
        <taxon>Flavobacteriales</taxon>
        <taxon>Flavobacteriaceae</taxon>
        <taxon>Patiriisocius</taxon>
    </lineage>
</organism>
<keyword evidence="1" id="KW-0812">Transmembrane</keyword>
<dbReference type="Pfam" id="PF13239">
    <property type="entry name" value="2TM"/>
    <property type="match status" value="1"/>
</dbReference>
<evidence type="ECO:0000259" key="2">
    <source>
        <dbReference type="Pfam" id="PF06580"/>
    </source>
</evidence>
<keyword evidence="1" id="KW-1133">Transmembrane helix</keyword>
<evidence type="ECO:0000313" key="4">
    <source>
        <dbReference type="EMBL" id="MDT0554425.1"/>
    </source>
</evidence>
<feature type="transmembrane region" description="Helical" evidence="1">
    <location>
        <begin position="12"/>
        <end position="29"/>
    </location>
</feature>
<protein>
    <submittedName>
        <fullName evidence="4">2TM domain-containing protein</fullName>
    </submittedName>
</protein>
<dbReference type="Gene3D" id="3.30.565.10">
    <property type="entry name" value="Histidine kinase-like ATPase, C-terminal domain"/>
    <property type="match status" value="1"/>
</dbReference>
<proteinExistence type="predicted"/>
<name>A0ABU2YB08_9FLAO</name>
<feature type="transmembrane region" description="Helical" evidence="1">
    <location>
        <begin position="400"/>
        <end position="419"/>
    </location>
</feature>
<dbReference type="EMBL" id="JAVRHZ010000001">
    <property type="protein sequence ID" value="MDT0554425.1"/>
    <property type="molecule type" value="Genomic_DNA"/>
</dbReference>
<keyword evidence="1" id="KW-0472">Membrane</keyword>
<dbReference type="PANTHER" id="PTHR34220:SF7">
    <property type="entry name" value="SENSOR HISTIDINE KINASE YPDA"/>
    <property type="match status" value="1"/>
</dbReference>
<dbReference type="RefSeq" id="WP_311331391.1">
    <property type="nucleotide sequence ID" value="NZ_JAVRHZ010000001.1"/>
</dbReference>
<dbReference type="InterPro" id="IPR010559">
    <property type="entry name" value="Sig_transdc_His_kin_internal"/>
</dbReference>
<feature type="domain" description="Signal transduction histidine kinase internal region" evidence="2">
    <location>
        <begin position="162"/>
        <end position="240"/>
    </location>
</feature>
<comment type="caution">
    <text evidence="4">The sequence shown here is derived from an EMBL/GenBank/DDBJ whole genome shotgun (WGS) entry which is preliminary data.</text>
</comment>
<feature type="transmembrane region" description="Helical" evidence="1">
    <location>
        <begin position="124"/>
        <end position="142"/>
    </location>
</feature>
<dbReference type="InterPro" id="IPR025698">
    <property type="entry name" value="2TM_dom"/>
</dbReference>
<gene>
    <name evidence="4" type="ORF">RM538_00295</name>
</gene>
<keyword evidence="5" id="KW-1185">Reference proteome</keyword>
<feature type="domain" description="2TM" evidence="3">
    <location>
        <begin position="363"/>
        <end position="442"/>
    </location>
</feature>
<feature type="transmembrane region" description="Helical" evidence="1">
    <location>
        <begin position="374"/>
        <end position="394"/>
    </location>
</feature>
<dbReference type="PANTHER" id="PTHR34220">
    <property type="entry name" value="SENSOR HISTIDINE KINASE YPDA"/>
    <property type="match status" value="1"/>
</dbReference>
<reference evidence="4 5" key="1">
    <citation type="submission" date="2023-09" db="EMBL/GenBank/DDBJ databases">
        <authorList>
            <person name="Rey-Velasco X."/>
        </authorList>
    </citation>
    <scope>NUCLEOTIDE SEQUENCE [LARGE SCALE GENOMIC DNA]</scope>
    <source>
        <strain evidence="4 5">W242</strain>
    </source>
</reference>
<evidence type="ECO:0000256" key="1">
    <source>
        <dbReference type="SAM" id="Phobius"/>
    </source>
</evidence>
<dbReference type="Proteomes" id="UP001254488">
    <property type="component" value="Unassembled WGS sequence"/>
</dbReference>
<dbReference type="InterPro" id="IPR050640">
    <property type="entry name" value="Bact_2-comp_sensor_kinase"/>
</dbReference>
<feature type="transmembrane region" description="Helical" evidence="1">
    <location>
        <begin position="41"/>
        <end position="61"/>
    </location>
</feature>
<sequence>MKSFFKELGKAFFIGVLVFLILGIILYLTDNYNIESGKELLYNFIYNQMYAVSLYMANMYVIKYFLHKYDVNLFKIKNITKALLASIGITLLTLFVISFVLIVLIKGFSVEVFVNQLEFKNYKVSILISVIITVIFYVFFYYKSTQDKRVKEQKIIAGTASAQFDALKNQLDPHFLFNSLNVLTSLIEENPKAATKFTTSLSKVYRYVLEQKNKELVTVEEELKFANLYMSLLKMRFEDSIVFTTPEVLSNPEAKVVPLSLQLLLENAVKHNQVTPSKKLHITIFEEEDNLVIENNVQAKQVVKESTGVGLRNIKQRYYLLTDRPVKIFEDRTVFKIAIPMLTKATSTSVNTQEQYINDKRIERAKEHVNKLKGFYGNLGMYVIFIPIFIWLNIKSNAGFPWAIFPIAGWGFGVLAHAAETFSWNPFFGKDWEERKIRQFMDEDK</sequence>
<accession>A0ABU2YB08</accession>